<reference evidence="3 5" key="2">
    <citation type="journal article" date="2013" name="Nature">
        <title>Insights into bilaterian evolution from three spiralian genomes.</title>
        <authorList>
            <person name="Simakov O."/>
            <person name="Marletaz F."/>
            <person name="Cho S.J."/>
            <person name="Edsinger-Gonzales E."/>
            <person name="Havlak P."/>
            <person name="Hellsten U."/>
            <person name="Kuo D.H."/>
            <person name="Larsson T."/>
            <person name="Lv J."/>
            <person name="Arendt D."/>
            <person name="Savage R."/>
            <person name="Osoegawa K."/>
            <person name="de Jong P."/>
            <person name="Grimwood J."/>
            <person name="Chapman J.A."/>
            <person name="Shapiro H."/>
            <person name="Aerts A."/>
            <person name="Otillar R.P."/>
            <person name="Terry A.Y."/>
            <person name="Boore J.L."/>
            <person name="Grigoriev I.V."/>
            <person name="Lindberg D.R."/>
            <person name="Seaver E.C."/>
            <person name="Weisblat D.A."/>
            <person name="Putnam N.H."/>
            <person name="Rokhsar D.S."/>
        </authorList>
    </citation>
    <scope>NUCLEOTIDE SEQUENCE</scope>
    <source>
        <strain evidence="3 5">I ESC-2004</strain>
    </source>
</reference>
<feature type="non-terminal residue" evidence="3">
    <location>
        <position position="1"/>
    </location>
</feature>
<dbReference type="EnsemblMetazoa" id="CapteT54547">
    <property type="protein sequence ID" value="CapteP54547"/>
    <property type="gene ID" value="CapteG54547"/>
</dbReference>
<dbReference type="STRING" id="283909.R7VG61"/>
<dbReference type="EMBL" id="AMQN01003958">
    <property type="status" value="NOT_ANNOTATED_CDS"/>
    <property type="molecule type" value="Genomic_DNA"/>
</dbReference>
<evidence type="ECO:0008006" key="6">
    <source>
        <dbReference type="Google" id="ProtNLM"/>
    </source>
</evidence>
<reference evidence="5" key="1">
    <citation type="submission" date="2012-12" db="EMBL/GenBank/DDBJ databases">
        <authorList>
            <person name="Hellsten U."/>
            <person name="Grimwood J."/>
            <person name="Chapman J.A."/>
            <person name="Shapiro H."/>
            <person name="Aerts A."/>
            <person name="Otillar R.P."/>
            <person name="Terry A.Y."/>
            <person name="Boore J.L."/>
            <person name="Simakov O."/>
            <person name="Marletaz F."/>
            <person name="Cho S.-J."/>
            <person name="Edsinger-Gonzales E."/>
            <person name="Havlak P."/>
            <person name="Kuo D.-H."/>
            <person name="Larsson T."/>
            <person name="Lv J."/>
            <person name="Arendt D."/>
            <person name="Savage R."/>
            <person name="Osoegawa K."/>
            <person name="de Jong P."/>
            <person name="Lindberg D.R."/>
            <person name="Seaver E.C."/>
            <person name="Weisblat D.A."/>
            <person name="Putnam N.H."/>
            <person name="Grigoriev I.V."/>
            <person name="Rokhsar D.S."/>
        </authorList>
    </citation>
    <scope>NUCLEOTIDE SEQUENCE</scope>
    <source>
        <strain evidence="5">I ESC-2004</strain>
    </source>
</reference>
<dbReference type="EMBL" id="KB292298">
    <property type="protein sequence ID" value="ELU17833.1"/>
    <property type="molecule type" value="Genomic_DNA"/>
</dbReference>
<evidence type="ECO:0000313" key="4">
    <source>
        <dbReference type="EnsemblMetazoa" id="CapteP54547"/>
    </source>
</evidence>
<dbReference type="HOGENOM" id="CLU_024327_4_0_1"/>
<evidence type="ECO:0000313" key="5">
    <source>
        <dbReference type="Proteomes" id="UP000014760"/>
    </source>
</evidence>
<reference evidence="4" key="3">
    <citation type="submission" date="2015-06" db="UniProtKB">
        <authorList>
            <consortium name="EnsemblMetazoa"/>
        </authorList>
    </citation>
    <scope>IDENTIFICATION</scope>
</reference>
<dbReference type="GO" id="GO:0000026">
    <property type="term" value="F:alpha-1,2-mannosyltransferase activity"/>
    <property type="evidence" value="ECO:0007669"/>
    <property type="project" value="TreeGrafter"/>
</dbReference>
<evidence type="ECO:0000256" key="2">
    <source>
        <dbReference type="ARBA" id="ARBA00022679"/>
    </source>
</evidence>
<protein>
    <recommendedName>
        <fullName evidence="6">Hexosyltransferase</fullName>
    </recommendedName>
</protein>
<comment type="similarity">
    <text evidence="1">Belongs to the glycosyltransferase 15 family.</text>
</comment>
<dbReference type="InterPro" id="IPR002685">
    <property type="entry name" value="Glyco_trans_15"/>
</dbReference>
<dbReference type="GO" id="GO:0006487">
    <property type="term" value="P:protein N-linked glycosylation"/>
    <property type="evidence" value="ECO:0007669"/>
    <property type="project" value="TreeGrafter"/>
</dbReference>
<dbReference type="Pfam" id="PF01793">
    <property type="entry name" value="Glyco_transf_15"/>
    <property type="match status" value="1"/>
</dbReference>
<gene>
    <name evidence="3" type="ORF">CAPTEDRAFT_54547</name>
</gene>
<dbReference type="Proteomes" id="UP000014760">
    <property type="component" value="Unassembled WGS sequence"/>
</dbReference>
<feature type="non-terminal residue" evidence="3">
    <location>
        <position position="244"/>
    </location>
</feature>
<sequence length="244" mass="29221">AVIYILTKIHRQKLLMRALDSIYQNFNHRFNYPIIIFHEKEFTAKIPQIQTETRNKIYFQEIAFAEPDFMKRSIPENITCSSSIGYRHMCRFHSKMLYHHPIIRGFEFLFRLDDDSVLLSQIHYDIFVFMRKNNITYGYKTTSFDQPRCTTGLWEITGHFINVTGVKPTFDNTWKPLKLFYNNFEVSRSALWLSREYSAYINYLDHTGGVFYHRWGDAPIKSLAVSMFVHENQTHQFTDIKYKH</sequence>
<evidence type="ECO:0000256" key="1">
    <source>
        <dbReference type="ARBA" id="ARBA00007677"/>
    </source>
</evidence>
<dbReference type="InterPro" id="IPR029044">
    <property type="entry name" value="Nucleotide-diphossugar_trans"/>
</dbReference>
<dbReference type="OrthoDB" id="439943at2759"/>
<organism evidence="3">
    <name type="scientific">Capitella teleta</name>
    <name type="common">Polychaete worm</name>
    <dbReference type="NCBI Taxonomy" id="283909"/>
    <lineage>
        <taxon>Eukaryota</taxon>
        <taxon>Metazoa</taxon>
        <taxon>Spiralia</taxon>
        <taxon>Lophotrochozoa</taxon>
        <taxon>Annelida</taxon>
        <taxon>Polychaeta</taxon>
        <taxon>Sedentaria</taxon>
        <taxon>Scolecida</taxon>
        <taxon>Capitellidae</taxon>
        <taxon>Capitella</taxon>
    </lineage>
</organism>
<evidence type="ECO:0000313" key="3">
    <source>
        <dbReference type="EMBL" id="ELU17833.1"/>
    </source>
</evidence>
<dbReference type="OMA" id="RKMCRFF"/>
<dbReference type="GO" id="GO:0000032">
    <property type="term" value="P:cell wall mannoprotein biosynthetic process"/>
    <property type="evidence" value="ECO:0007669"/>
    <property type="project" value="TreeGrafter"/>
</dbReference>
<keyword evidence="2" id="KW-0808">Transferase</keyword>
<dbReference type="GO" id="GO:0016020">
    <property type="term" value="C:membrane"/>
    <property type="evidence" value="ECO:0007669"/>
    <property type="project" value="InterPro"/>
</dbReference>
<dbReference type="PANTHER" id="PTHR31121">
    <property type="entry name" value="ALPHA-1,2 MANNOSYLTRANSFERASE KTR1"/>
    <property type="match status" value="1"/>
</dbReference>
<dbReference type="AlphaFoldDB" id="R7VG61"/>
<dbReference type="Gene3D" id="3.90.550.10">
    <property type="entry name" value="Spore Coat Polysaccharide Biosynthesis Protein SpsA, Chain A"/>
    <property type="match status" value="1"/>
</dbReference>
<dbReference type="SUPFAM" id="SSF53448">
    <property type="entry name" value="Nucleotide-diphospho-sugar transferases"/>
    <property type="match status" value="1"/>
</dbReference>
<accession>R7VG61</accession>
<dbReference type="PANTHER" id="PTHR31121:SF6">
    <property type="entry name" value="ALPHA-1,2 MANNOSYLTRANSFERASE KTR1"/>
    <property type="match status" value="1"/>
</dbReference>
<name>R7VG61_CAPTE</name>
<keyword evidence="5" id="KW-1185">Reference proteome</keyword>
<proteinExistence type="inferred from homology"/>
<dbReference type="GO" id="GO:0005794">
    <property type="term" value="C:Golgi apparatus"/>
    <property type="evidence" value="ECO:0007669"/>
    <property type="project" value="TreeGrafter"/>
</dbReference>